<dbReference type="Proteomes" id="UP001165413">
    <property type="component" value="Unassembled WGS sequence"/>
</dbReference>
<dbReference type="CDD" id="cd11386">
    <property type="entry name" value="MCP_signal"/>
    <property type="match status" value="1"/>
</dbReference>
<dbReference type="FunFam" id="1.10.287.950:FF:000001">
    <property type="entry name" value="Methyl-accepting chemotaxis sensory transducer"/>
    <property type="match status" value="1"/>
</dbReference>
<dbReference type="GO" id="GO:0005886">
    <property type="term" value="C:plasma membrane"/>
    <property type="evidence" value="ECO:0007669"/>
    <property type="project" value="UniProtKB-SubCell"/>
</dbReference>
<evidence type="ECO:0000313" key="13">
    <source>
        <dbReference type="EMBL" id="MCP3428622.1"/>
    </source>
</evidence>
<dbReference type="InterPro" id="IPR004089">
    <property type="entry name" value="MCPsignal_dom"/>
</dbReference>
<keyword evidence="3" id="KW-0488">Methylation</keyword>
<dbReference type="PRINTS" id="PR00260">
    <property type="entry name" value="CHEMTRNSDUCR"/>
</dbReference>
<evidence type="ECO:0000313" key="14">
    <source>
        <dbReference type="Proteomes" id="UP001165413"/>
    </source>
</evidence>
<dbReference type="RefSeq" id="WP_254100068.1">
    <property type="nucleotide sequence ID" value="NZ_JANATA010000009.1"/>
</dbReference>
<protein>
    <submittedName>
        <fullName evidence="13">Methyl-accepting chemotaxis protein</fullName>
    </submittedName>
</protein>
<keyword evidence="7" id="KW-0472">Membrane</keyword>
<evidence type="ECO:0000256" key="6">
    <source>
        <dbReference type="ARBA" id="ARBA00022989"/>
    </source>
</evidence>
<dbReference type="PROSITE" id="PS50885">
    <property type="entry name" value="HAMP"/>
    <property type="match status" value="1"/>
</dbReference>
<dbReference type="Pfam" id="PF00672">
    <property type="entry name" value="HAMP"/>
    <property type="match status" value="1"/>
</dbReference>
<gene>
    <name evidence="13" type="ORF">NLF92_06650</name>
</gene>
<feature type="domain" description="HAMP" evidence="12">
    <location>
        <begin position="442"/>
        <end position="496"/>
    </location>
</feature>
<reference evidence="13" key="1">
    <citation type="submission" date="2022-07" db="EMBL/GenBank/DDBJ databases">
        <title>Characterization of the Novel Bacterium Alteromonas immobilis LMIT006 and Alteromonas gregis LMIT007.</title>
        <authorList>
            <person name="Lin X."/>
        </authorList>
    </citation>
    <scope>NUCLEOTIDE SEQUENCE</scope>
    <source>
        <strain evidence="13">LMIT007</strain>
    </source>
</reference>
<evidence type="ECO:0000256" key="1">
    <source>
        <dbReference type="ARBA" id="ARBA00004651"/>
    </source>
</evidence>
<comment type="similarity">
    <text evidence="9">Belongs to the methyl-accepting chemotaxis (MCP) protein family.</text>
</comment>
<evidence type="ECO:0000256" key="3">
    <source>
        <dbReference type="ARBA" id="ARBA00022481"/>
    </source>
</evidence>
<dbReference type="GO" id="GO:0007165">
    <property type="term" value="P:signal transduction"/>
    <property type="evidence" value="ECO:0007669"/>
    <property type="project" value="UniProtKB-KW"/>
</dbReference>
<keyword evidence="2" id="KW-1003">Cell membrane</keyword>
<organism evidence="13 14">
    <name type="scientific">Opacimonas viscosa</name>
    <dbReference type="NCBI Taxonomy" id="2961944"/>
    <lineage>
        <taxon>Bacteria</taxon>
        <taxon>Pseudomonadati</taxon>
        <taxon>Pseudomonadota</taxon>
        <taxon>Gammaproteobacteria</taxon>
        <taxon>Alteromonadales</taxon>
        <taxon>Alteromonadaceae</taxon>
        <taxon>Opacimonas</taxon>
    </lineage>
</organism>
<sequence>MTLKLRLLLAIIPLVVVSIIVMGGMSLKIAIDNADAALNQSAQEKLNSQNTQTEALVDNYFSTVESQLRTKANDIMVVEAAKKFVDAFNGYTSERGLLSASQDDALTQYYTSDFANKYADSNPTPLSNVSSLVNNLDDTARTLQYDFIAGSTFPIGGKDGLYDLNNGTSYADVHSRYHGSLHQFLQEFGYYDIFIADIDTGNIVYSVYKELDFATSIASGPYADTGIGHAFAKAKNTAEKGKVSFSELSSYLPSYNALAGFLSTPIFDGNTPVAVLIYQIPLDRLNAVLTHNDDWKNSGFGDSGETYMVNPDGTLLTESRFFVEDKRGYLDIISTTMPTVAKAVEVRGTSVGIQPVNSISAKEALAGNTGFKVIEDYRGVEVFSMYAPIEIGEYTYGLIAEIDTSEALAAVAKISDELITSTIIEFVIIVGIAVAIGIFLANKLVAPLNEVGDMCEELSSGDGDLTIRLKPSGIPEIDRIVQPFNTFIGQIRDIVANVKQDAESLASASEELSAITEQSETTTVQQRDMTHQVATALEQLSASITEVAQSTQDTQQFSSGAHTSLKENMERADMAADNIKLLVQLIRDSSRIITSLQGEVNQITSVLNVITSIADQTNLLALNAAIEAARAGDAGRGFSVVADEVRALANRSQENTVEISKIVEKMNDSSEKSVKAMEQAAAAADGGIHLVDLVTVAMDELSSTLDSVQNMTTTVAAATEQQDVTSSSVSSNVGQINEMAHDVEVGARQTSEAAADLARIANRASELVGRFKV</sequence>
<name>A0AA41WY14_9ALTE</name>
<comment type="caution">
    <text evidence="13">The sequence shown here is derived from an EMBL/GenBank/DDBJ whole genome shotgun (WGS) entry which is preliminary data.</text>
</comment>
<dbReference type="SMART" id="SM00283">
    <property type="entry name" value="MA"/>
    <property type="match status" value="1"/>
</dbReference>
<keyword evidence="6" id="KW-1133">Transmembrane helix</keyword>
<dbReference type="GO" id="GO:0006935">
    <property type="term" value="P:chemotaxis"/>
    <property type="evidence" value="ECO:0007669"/>
    <property type="project" value="UniProtKB-KW"/>
</dbReference>
<evidence type="ECO:0000256" key="10">
    <source>
        <dbReference type="PROSITE-ProRule" id="PRU00284"/>
    </source>
</evidence>
<dbReference type="Gene3D" id="3.30.450.20">
    <property type="entry name" value="PAS domain"/>
    <property type="match status" value="1"/>
</dbReference>
<evidence type="ECO:0000256" key="2">
    <source>
        <dbReference type="ARBA" id="ARBA00022475"/>
    </source>
</evidence>
<proteinExistence type="inferred from homology"/>
<keyword evidence="8 10" id="KW-0807">Transducer</keyword>
<evidence type="ECO:0000256" key="9">
    <source>
        <dbReference type="ARBA" id="ARBA00029447"/>
    </source>
</evidence>
<dbReference type="EMBL" id="JANATA010000009">
    <property type="protein sequence ID" value="MCP3428622.1"/>
    <property type="molecule type" value="Genomic_DNA"/>
</dbReference>
<dbReference type="PROSITE" id="PS50111">
    <property type="entry name" value="CHEMOTAXIS_TRANSDUC_2"/>
    <property type="match status" value="1"/>
</dbReference>
<comment type="subcellular location">
    <subcellularLocation>
        <location evidence="1">Cell membrane</location>
        <topology evidence="1">Multi-pass membrane protein</topology>
    </subcellularLocation>
</comment>
<evidence type="ECO:0000256" key="4">
    <source>
        <dbReference type="ARBA" id="ARBA00022500"/>
    </source>
</evidence>
<keyword evidence="14" id="KW-1185">Reference proteome</keyword>
<keyword evidence="5" id="KW-0812">Transmembrane</keyword>
<evidence type="ECO:0000256" key="7">
    <source>
        <dbReference type="ARBA" id="ARBA00023136"/>
    </source>
</evidence>
<dbReference type="SUPFAM" id="SSF58104">
    <property type="entry name" value="Methyl-accepting chemotaxis protein (MCP) signaling domain"/>
    <property type="match status" value="1"/>
</dbReference>
<dbReference type="PANTHER" id="PTHR32089:SF39">
    <property type="entry name" value="METHYL-ACCEPTING CHEMOTAXIS PROTEIN HLYB"/>
    <property type="match status" value="1"/>
</dbReference>
<feature type="domain" description="Methyl-accepting transducer" evidence="11">
    <location>
        <begin position="501"/>
        <end position="737"/>
    </location>
</feature>
<evidence type="ECO:0000256" key="5">
    <source>
        <dbReference type="ARBA" id="ARBA00022692"/>
    </source>
</evidence>
<dbReference type="InterPro" id="IPR004090">
    <property type="entry name" value="Chemotax_Me-accpt_rcpt"/>
</dbReference>
<dbReference type="AlphaFoldDB" id="A0AA41WY14"/>
<evidence type="ECO:0000259" key="12">
    <source>
        <dbReference type="PROSITE" id="PS50885"/>
    </source>
</evidence>
<dbReference type="SMART" id="SM00304">
    <property type="entry name" value="HAMP"/>
    <property type="match status" value="1"/>
</dbReference>
<dbReference type="Gene3D" id="1.10.287.950">
    <property type="entry name" value="Methyl-accepting chemotaxis protein"/>
    <property type="match status" value="1"/>
</dbReference>
<accession>A0AA41WY14</accession>
<keyword evidence="4" id="KW-0145">Chemotaxis</keyword>
<dbReference type="InterPro" id="IPR003660">
    <property type="entry name" value="HAMP_dom"/>
</dbReference>
<evidence type="ECO:0000256" key="8">
    <source>
        <dbReference type="ARBA" id="ARBA00023224"/>
    </source>
</evidence>
<dbReference type="PANTHER" id="PTHR32089">
    <property type="entry name" value="METHYL-ACCEPTING CHEMOTAXIS PROTEIN MCPB"/>
    <property type="match status" value="1"/>
</dbReference>
<dbReference type="Pfam" id="PF00015">
    <property type="entry name" value="MCPsignal"/>
    <property type="match status" value="1"/>
</dbReference>
<evidence type="ECO:0000259" key="11">
    <source>
        <dbReference type="PROSITE" id="PS50111"/>
    </source>
</evidence>
<dbReference type="GO" id="GO:0004888">
    <property type="term" value="F:transmembrane signaling receptor activity"/>
    <property type="evidence" value="ECO:0007669"/>
    <property type="project" value="InterPro"/>
</dbReference>